<feature type="compositionally biased region" description="Polar residues" evidence="1">
    <location>
        <begin position="158"/>
        <end position="167"/>
    </location>
</feature>
<feature type="compositionally biased region" description="Basic and acidic residues" evidence="1">
    <location>
        <begin position="124"/>
        <end position="137"/>
    </location>
</feature>
<reference evidence="4" key="1">
    <citation type="submission" date="2016-06" db="UniProtKB">
        <authorList>
            <consortium name="WormBaseParasite"/>
        </authorList>
    </citation>
    <scope>IDENTIFICATION</scope>
</reference>
<evidence type="ECO:0000313" key="3">
    <source>
        <dbReference type="Proteomes" id="UP000271098"/>
    </source>
</evidence>
<accession>A0A183EQ60</accession>
<organism evidence="4">
    <name type="scientific">Gongylonema pulchrum</name>
    <dbReference type="NCBI Taxonomy" id="637853"/>
    <lineage>
        <taxon>Eukaryota</taxon>
        <taxon>Metazoa</taxon>
        <taxon>Ecdysozoa</taxon>
        <taxon>Nematoda</taxon>
        <taxon>Chromadorea</taxon>
        <taxon>Rhabditida</taxon>
        <taxon>Spirurina</taxon>
        <taxon>Spiruromorpha</taxon>
        <taxon>Spiruroidea</taxon>
        <taxon>Gongylonematidae</taxon>
        <taxon>Gongylonema</taxon>
    </lineage>
</organism>
<dbReference type="WBParaSite" id="GPUH_0002313001-mRNA-1">
    <property type="protein sequence ID" value="GPUH_0002313001-mRNA-1"/>
    <property type="gene ID" value="GPUH_0002313001"/>
</dbReference>
<feature type="compositionally biased region" description="Polar residues" evidence="1">
    <location>
        <begin position="110"/>
        <end position="123"/>
    </location>
</feature>
<feature type="compositionally biased region" description="Basic and acidic residues" evidence="1">
    <location>
        <begin position="23"/>
        <end position="39"/>
    </location>
</feature>
<feature type="region of interest" description="Disordered" evidence="1">
    <location>
        <begin position="110"/>
        <end position="167"/>
    </location>
</feature>
<keyword evidence="3" id="KW-1185">Reference proteome</keyword>
<proteinExistence type="predicted"/>
<feature type="compositionally biased region" description="Polar residues" evidence="1">
    <location>
        <begin position="224"/>
        <end position="243"/>
    </location>
</feature>
<feature type="region of interest" description="Disordered" evidence="1">
    <location>
        <begin position="17"/>
        <end position="65"/>
    </location>
</feature>
<gene>
    <name evidence="2" type="ORF">GPUH_LOCUS23103</name>
</gene>
<sequence length="281" mass="30527">MISVNTVHISTCTVTLSSTGDSQADKAADKKKVPTEKPTRGKANRPAHVDRTSPVYTQQRSSNTQRAQFEQLKRNAGSSDCSAVSAEAAARASQFCTSRTPHTVFHREPTLTSGQQYHVQSDQLKSETRSTPREQRMRARANSSTPRGRISTARLSGASLSAKSDTNSRILSSRRYMLSEIIGGGAAVRDRKTNVHQYETMTNNAATLANAFKAVEVPGKGSRGKNTQNNSDDTRSSDISGSDSAKDTSRRKAQAHIRSCAQLELSMPITAIREITAKEVN</sequence>
<dbReference type="Proteomes" id="UP000271098">
    <property type="component" value="Unassembled WGS sequence"/>
</dbReference>
<reference evidence="2 3" key="2">
    <citation type="submission" date="2018-11" db="EMBL/GenBank/DDBJ databases">
        <authorList>
            <consortium name="Pathogen Informatics"/>
        </authorList>
    </citation>
    <scope>NUCLEOTIDE SEQUENCE [LARGE SCALE GENOMIC DNA]</scope>
</reference>
<dbReference type="EMBL" id="UYRT01096815">
    <property type="protein sequence ID" value="VDN40989.1"/>
    <property type="molecule type" value="Genomic_DNA"/>
</dbReference>
<protein>
    <submittedName>
        <fullName evidence="2 4">Uncharacterized protein</fullName>
    </submittedName>
</protein>
<dbReference type="AlphaFoldDB" id="A0A183EQ60"/>
<evidence type="ECO:0000313" key="2">
    <source>
        <dbReference type="EMBL" id="VDN40989.1"/>
    </source>
</evidence>
<evidence type="ECO:0000313" key="4">
    <source>
        <dbReference type="WBParaSite" id="GPUH_0002313001-mRNA-1"/>
    </source>
</evidence>
<feature type="compositionally biased region" description="Polar residues" evidence="1">
    <location>
        <begin position="54"/>
        <end position="65"/>
    </location>
</feature>
<feature type="region of interest" description="Disordered" evidence="1">
    <location>
        <begin position="216"/>
        <end position="253"/>
    </location>
</feature>
<evidence type="ECO:0000256" key="1">
    <source>
        <dbReference type="SAM" id="MobiDB-lite"/>
    </source>
</evidence>
<name>A0A183EQ60_9BILA</name>